<name>A0A940WSD1_9ACTN</name>
<evidence type="ECO:0000256" key="15">
    <source>
        <dbReference type="ARBA" id="ARBA00030800"/>
    </source>
</evidence>
<evidence type="ECO:0000256" key="10">
    <source>
        <dbReference type="ARBA" id="ARBA00022777"/>
    </source>
</evidence>
<comment type="catalytic activity">
    <reaction evidence="1">
        <text>ATP + protein L-histidine = ADP + protein N-phospho-L-histidine.</text>
        <dbReference type="EC" id="2.7.13.3"/>
    </reaction>
</comment>
<evidence type="ECO:0000313" key="19">
    <source>
        <dbReference type="Proteomes" id="UP000674234"/>
    </source>
</evidence>
<dbReference type="GO" id="GO:0051539">
    <property type="term" value="F:4 iron, 4 sulfur cluster binding"/>
    <property type="evidence" value="ECO:0007669"/>
    <property type="project" value="UniProtKB-KW"/>
</dbReference>
<feature type="transmembrane region" description="Helical" evidence="16">
    <location>
        <begin position="75"/>
        <end position="98"/>
    </location>
</feature>
<evidence type="ECO:0000256" key="7">
    <source>
        <dbReference type="ARBA" id="ARBA00022490"/>
    </source>
</evidence>
<dbReference type="InterPro" id="IPR003594">
    <property type="entry name" value="HATPase_dom"/>
</dbReference>
<dbReference type="AlphaFoldDB" id="A0A940WSD1"/>
<evidence type="ECO:0000256" key="8">
    <source>
        <dbReference type="ARBA" id="ARBA00022679"/>
    </source>
</evidence>
<dbReference type="EC" id="2.7.13.3" evidence="4"/>
<proteinExistence type="predicted"/>
<evidence type="ECO:0000256" key="9">
    <source>
        <dbReference type="ARBA" id="ARBA00022723"/>
    </source>
</evidence>
<dbReference type="CDD" id="cd16917">
    <property type="entry name" value="HATPase_UhpB-NarQ-NarX-like"/>
    <property type="match status" value="1"/>
</dbReference>
<dbReference type="InterPro" id="IPR050482">
    <property type="entry name" value="Sensor_HK_TwoCompSys"/>
</dbReference>
<dbReference type="RefSeq" id="WP_210159773.1">
    <property type="nucleotide sequence ID" value="NZ_JAFCNB010000035.1"/>
</dbReference>
<dbReference type="PIRSF" id="PIRSF037434">
    <property type="entry name" value="STHK_ChrS"/>
    <property type="match status" value="1"/>
</dbReference>
<sequence length="390" mass="41029">MSRGPDEWLRWQPIWDVYFVLVSAAGLAGVLFTGGAGPARRAGAAGLLVLLVAAHLLIGRRLIHSGRGTRRALAYQLGVVLVFAAAVALAAGSAFMLFALCAPAFMTVGPIAGALVVLALNLVWIGMAAAGETFPGPGSLLAVAGVTATALSIVVGVWACQIIRQSTERATLIRELEDTRAELGRLSYEAGRAAEREQFADAIHDTLAQGLSSTIMLLQATGSALATDAERARRYLELAETTTRDNLADARALITARPLPEATSASLVDALRREVDRLRDMHGIDATLRVDGAPDPADTALNVDLLRLAQEALSNVRKHAEAGRVEVVLSAEAGRVRLEVRDDGRGFAADATPAGHGLPLMRRRLRQAGGALRIDSAPGEGTSVRIQVPA</sequence>
<feature type="transmembrane region" description="Helical" evidence="16">
    <location>
        <begin position="17"/>
        <end position="36"/>
    </location>
</feature>
<evidence type="ECO:0000256" key="11">
    <source>
        <dbReference type="ARBA" id="ARBA00023004"/>
    </source>
</evidence>
<dbReference type="GO" id="GO:0005737">
    <property type="term" value="C:cytoplasm"/>
    <property type="evidence" value="ECO:0007669"/>
    <property type="project" value="UniProtKB-SubCell"/>
</dbReference>
<feature type="transmembrane region" description="Helical" evidence="16">
    <location>
        <begin position="42"/>
        <end position="63"/>
    </location>
</feature>
<feature type="domain" description="Histidine kinase" evidence="17">
    <location>
        <begin position="206"/>
        <end position="390"/>
    </location>
</feature>
<reference evidence="18" key="1">
    <citation type="submission" date="2021-02" db="EMBL/GenBank/DDBJ databases">
        <title>Draft genome sequence of Microbispora sp. RL4-1S isolated from rice leaves in Thailand.</title>
        <authorList>
            <person name="Muangham S."/>
            <person name="Duangmal K."/>
        </authorList>
    </citation>
    <scope>NUCLEOTIDE SEQUENCE</scope>
    <source>
        <strain evidence="18">RL4-1S</strain>
    </source>
</reference>
<feature type="transmembrane region" description="Helical" evidence="16">
    <location>
        <begin position="104"/>
        <end position="127"/>
    </location>
</feature>
<accession>A0A940WSD1</accession>
<dbReference type="GO" id="GO:0016020">
    <property type="term" value="C:membrane"/>
    <property type="evidence" value="ECO:0007669"/>
    <property type="project" value="InterPro"/>
</dbReference>
<keyword evidence="11" id="KW-0408">Iron</keyword>
<dbReference type="Pfam" id="PF07730">
    <property type="entry name" value="HisKA_3"/>
    <property type="match status" value="1"/>
</dbReference>
<evidence type="ECO:0000256" key="2">
    <source>
        <dbReference type="ARBA" id="ARBA00001966"/>
    </source>
</evidence>
<dbReference type="InterPro" id="IPR004358">
    <property type="entry name" value="Sig_transdc_His_kin-like_C"/>
</dbReference>
<dbReference type="SMART" id="SM00387">
    <property type="entry name" value="HATPase_c"/>
    <property type="match status" value="1"/>
</dbReference>
<dbReference type="Proteomes" id="UP000674234">
    <property type="component" value="Unassembled WGS sequence"/>
</dbReference>
<dbReference type="PROSITE" id="PS50109">
    <property type="entry name" value="HIS_KIN"/>
    <property type="match status" value="1"/>
</dbReference>
<dbReference type="GO" id="GO:0000155">
    <property type="term" value="F:phosphorelay sensor kinase activity"/>
    <property type="evidence" value="ECO:0007669"/>
    <property type="project" value="InterPro"/>
</dbReference>
<keyword evidence="19" id="KW-1185">Reference proteome</keyword>
<dbReference type="InterPro" id="IPR036890">
    <property type="entry name" value="HATPase_C_sf"/>
</dbReference>
<keyword evidence="10 18" id="KW-0418">Kinase</keyword>
<dbReference type="SUPFAM" id="SSF55874">
    <property type="entry name" value="ATPase domain of HSP90 chaperone/DNA topoisomerase II/histidine kinase"/>
    <property type="match status" value="1"/>
</dbReference>
<keyword evidence="9" id="KW-0479">Metal-binding</keyword>
<evidence type="ECO:0000256" key="12">
    <source>
        <dbReference type="ARBA" id="ARBA00023012"/>
    </source>
</evidence>
<evidence type="ECO:0000256" key="14">
    <source>
        <dbReference type="ARBA" id="ARBA00024827"/>
    </source>
</evidence>
<dbReference type="PRINTS" id="PR00344">
    <property type="entry name" value="BCTRLSENSOR"/>
</dbReference>
<dbReference type="GO" id="GO:0046983">
    <property type="term" value="F:protein dimerization activity"/>
    <property type="evidence" value="ECO:0007669"/>
    <property type="project" value="InterPro"/>
</dbReference>
<dbReference type="InterPro" id="IPR011712">
    <property type="entry name" value="Sig_transdc_His_kin_sub3_dim/P"/>
</dbReference>
<keyword evidence="7" id="KW-0963">Cytoplasm</keyword>
<dbReference type="InterPro" id="IPR005467">
    <property type="entry name" value="His_kinase_dom"/>
</dbReference>
<gene>
    <name evidence="18" type="ORF">JOL79_32505</name>
</gene>
<evidence type="ECO:0000256" key="6">
    <source>
        <dbReference type="ARBA" id="ARBA00022485"/>
    </source>
</evidence>
<comment type="cofactor">
    <cofactor evidence="2">
        <name>[4Fe-4S] cluster</name>
        <dbReference type="ChEBI" id="CHEBI:49883"/>
    </cofactor>
</comment>
<dbReference type="Gene3D" id="3.30.565.10">
    <property type="entry name" value="Histidine kinase-like ATPase, C-terminal domain"/>
    <property type="match status" value="1"/>
</dbReference>
<keyword evidence="16" id="KW-0812">Transmembrane</keyword>
<dbReference type="GO" id="GO:0046872">
    <property type="term" value="F:metal ion binding"/>
    <property type="evidence" value="ECO:0007669"/>
    <property type="project" value="UniProtKB-KW"/>
</dbReference>
<comment type="subcellular location">
    <subcellularLocation>
        <location evidence="3">Cytoplasm</location>
    </subcellularLocation>
</comment>
<keyword evidence="6" id="KW-0004">4Fe-4S</keyword>
<keyword evidence="16" id="KW-1133">Transmembrane helix</keyword>
<dbReference type="Pfam" id="PF02518">
    <property type="entry name" value="HATPase_c"/>
    <property type="match status" value="1"/>
</dbReference>
<feature type="transmembrane region" description="Helical" evidence="16">
    <location>
        <begin position="139"/>
        <end position="159"/>
    </location>
</feature>
<protein>
    <recommendedName>
        <fullName evidence="5">Oxygen sensor histidine kinase NreB</fullName>
        <ecNumber evidence="4">2.7.13.3</ecNumber>
    </recommendedName>
    <alternativeName>
        <fullName evidence="15">Nitrogen regulation protein B</fullName>
    </alternativeName>
</protein>
<keyword evidence="16" id="KW-0472">Membrane</keyword>
<keyword evidence="8" id="KW-0808">Transferase</keyword>
<evidence type="ECO:0000256" key="13">
    <source>
        <dbReference type="ARBA" id="ARBA00023014"/>
    </source>
</evidence>
<organism evidence="18 19">
    <name type="scientific">Microbispora oryzae</name>
    <dbReference type="NCBI Taxonomy" id="2806554"/>
    <lineage>
        <taxon>Bacteria</taxon>
        <taxon>Bacillati</taxon>
        <taxon>Actinomycetota</taxon>
        <taxon>Actinomycetes</taxon>
        <taxon>Streptosporangiales</taxon>
        <taxon>Streptosporangiaceae</taxon>
        <taxon>Microbispora</taxon>
    </lineage>
</organism>
<evidence type="ECO:0000259" key="17">
    <source>
        <dbReference type="PROSITE" id="PS50109"/>
    </source>
</evidence>
<evidence type="ECO:0000256" key="4">
    <source>
        <dbReference type="ARBA" id="ARBA00012438"/>
    </source>
</evidence>
<keyword evidence="12" id="KW-0902">Two-component regulatory system</keyword>
<evidence type="ECO:0000256" key="5">
    <source>
        <dbReference type="ARBA" id="ARBA00017322"/>
    </source>
</evidence>
<comment type="function">
    <text evidence="14">Member of the two-component regulatory system NreB/NreC involved in the control of dissimilatory nitrate/nitrite reduction in response to oxygen. NreB functions as a direct oxygen sensor histidine kinase which is autophosphorylated, in the absence of oxygen, probably at the conserved histidine residue, and transfers its phosphate group probably to a conserved aspartate residue of NreC. NreB/NreC activates the expression of the nitrate (narGHJI) and nitrite (nir) reductase operons, as well as the putative nitrate transporter gene narT.</text>
</comment>
<dbReference type="EMBL" id="JAFCNB010000035">
    <property type="protein sequence ID" value="MBP2708513.1"/>
    <property type="molecule type" value="Genomic_DNA"/>
</dbReference>
<evidence type="ECO:0000313" key="18">
    <source>
        <dbReference type="EMBL" id="MBP2708513.1"/>
    </source>
</evidence>
<dbReference type="PANTHER" id="PTHR24421">
    <property type="entry name" value="NITRATE/NITRITE SENSOR PROTEIN NARX-RELATED"/>
    <property type="match status" value="1"/>
</dbReference>
<dbReference type="InterPro" id="IPR017205">
    <property type="entry name" value="Sig_transdc_His_kinase_ChrS"/>
</dbReference>
<evidence type="ECO:0000256" key="16">
    <source>
        <dbReference type="SAM" id="Phobius"/>
    </source>
</evidence>
<comment type="caution">
    <text evidence="18">The sequence shown here is derived from an EMBL/GenBank/DDBJ whole genome shotgun (WGS) entry which is preliminary data.</text>
</comment>
<keyword evidence="13" id="KW-0411">Iron-sulfur</keyword>
<dbReference type="Gene3D" id="1.20.5.1930">
    <property type="match status" value="1"/>
</dbReference>
<evidence type="ECO:0000256" key="1">
    <source>
        <dbReference type="ARBA" id="ARBA00000085"/>
    </source>
</evidence>
<evidence type="ECO:0000256" key="3">
    <source>
        <dbReference type="ARBA" id="ARBA00004496"/>
    </source>
</evidence>